<protein>
    <submittedName>
        <fullName evidence="2">Dihydrofolate reductase</fullName>
    </submittedName>
</protein>
<evidence type="ECO:0000313" key="4">
    <source>
        <dbReference type="Proteomes" id="UP000199690"/>
    </source>
</evidence>
<dbReference type="GO" id="GO:0008703">
    <property type="term" value="F:5-amino-6-(5-phosphoribosylamino)uracil reductase activity"/>
    <property type="evidence" value="ECO:0007669"/>
    <property type="project" value="InterPro"/>
</dbReference>
<gene>
    <name evidence="2" type="ORF">SAMN02982929_05527</name>
    <name evidence="3" type="ORF">SAMN05216506_10456</name>
</gene>
<dbReference type="Proteomes" id="UP000199690">
    <property type="component" value="Unassembled WGS sequence"/>
</dbReference>
<dbReference type="EMBL" id="FOME01000004">
    <property type="protein sequence ID" value="SFD36633.1"/>
    <property type="molecule type" value="Genomic_DNA"/>
</dbReference>
<dbReference type="Proteomes" id="UP000236729">
    <property type="component" value="Unassembled WGS sequence"/>
</dbReference>
<reference evidence="4 5" key="1">
    <citation type="submission" date="2016-10" db="EMBL/GenBank/DDBJ databases">
        <authorList>
            <person name="Varghese N."/>
            <person name="Submissions S."/>
        </authorList>
    </citation>
    <scope>NUCLEOTIDE SEQUENCE [LARGE SCALE GENOMIC DNA]</scope>
    <source>
        <strain evidence="5">ATCC 20501</strain>
        <strain evidence="3 4">CGMCC 4.3529</strain>
    </source>
</reference>
<proteinExistence type="predicted"/>
<reference evidence="2" key="2">
    <citation type="submission" date="2016-10" db="EMBL/GenBank/DDBJ databases">
        <authorList>
            <person name="de Groot N.N."/>
        </authorList>
    </citation>
    <scope>NUCLEOTIDE SEQUENCE [LARGE SCALE GENOMIC DNA]</scope>
    <source>
        <strain evidence="2">ATCC 20501</strain>
    </source>
</reference>
<accession>A0A1H6E3U0</accession>
<dbReference type="PANTHER" id="PTHR38011">
    <property type="entry name" value="DIHYDROFOLATE REDUCTASE FAMILY PROTEIN (AFU_ORTHOLOGUE AFUA_8G06820)"/>
    <property type="match status" value="1"/>
</dbReference>
<dbReference type="SMR" id="A0A1H6E3U0"/>
<organism evidence="2 5">
    <name type="scientific">Saccharopolyspora kobensis</name>
    <dbReference type="NCBI Taxonomy" id="146035"/>
    <lineage>
        <taxon>Bacteria</taxon>
        <taxon>Bacillati</taxon>
        <taxon>Actinomycetota</taxon>
        <taxon>Actinomycetes</taxon>
        <taxon>Pseudonocardiales</taxon>
        <taxon>Pseudonocardiaceae</taxon>
        <taxon>Saccharopolyspora</taxon>
    </lineage>
</organism>
<evidence type="ECO:0000313" key="3">
    <source>
        <dbReference type="EMBL" id="SFD36633.1"/>
    </source>
</evidence>
<dbReference type="InterPro" id="IPR002734">
    <property type="entry name" value="RibDG_C"/>
</dbReference>
<dbReference type="AlphaFoldDB" id="A0A1H6E3U0"/>
<dbReference type="GO" id="GO:0009231">
    <property type="term" value="P:riboflavin biosynthetic process"/>
    <property type="evidence" value="ECO:0007669"/>
    <property type="project" value="InterPro"/>
</dbReference>
<evidence type="ECO:0000313" key="5">
    <source>
        <dbReference type="Proteomes" id="UP000236729"/>
    </source>
</evidence>
<dbReference type="EMBL" id="FNVB01000009">
    <property type="protein sequence ID" value="SEG92310.1"/>
    <property type="molecule type" value="Genomic_DNA"/>
</dbReference>
<feature type="domain" description="Bacterial bifunctional deaminase-reductase C-terminal" evidence="1">
    <location>
        <begin position="4"/>
        <end position="178"/>
    </location>
</feature>
<dbReference type="Gene3D" id="3.40.430.10">
    <property type="entry name" value="Dihydrofolate Reductase, subunit A"/>
    <property type="match status" value="1"/>
</dbReference>
<dbReference type="Pfam" id="PF01872">
    <property type="entry name" value="RibD_C"/>
    <property type="match status" value="1"/>
</dbReference>
<accession>A0A1I1RYM9</accession>
<dbReference type="RefSeq" id="WP_093351362.1">
    <property type="nucleotide sequence ID" value="NZ_FNVB01000009.1"/>
</dbReference>
<keyword evidence="4" id="KW-1185">Reference proteome</keyword>
<dbReference type="PANTHER" id="PTHR38011:SF11">
    <property type="entry name" value="2,5-DIAMINO-6-RIBOSYLAMINO-4(3H)-PYRIMIDINONE 5'-PHOSPHATE REDUCTASE"/>
    <property type="match status" value="1"/>
</dbReference>
<dbReference type="InterPro" id="IPR050765">
    <property type="entry name" value="Riboflavin_Biosynth_HTPR"/>
</dbReference>
<dbReference type="InterPro" id="IPR024072">
    <property type="entry name" value="DHFR-like_dom_sf"/>
</dbReference>
<evidence type="ECO:0000313" key="2">
    <source>
        <dbReference type="EMBL" id="SEG92310.1"/>
    </source>
</evidence>
<dbReference type="SUPFAM" id="SSF53597">
    <property type="entry name" value="Dihydrofolate reductase-like"/>
    <property type="match status" value="1"/>
</dbReference>
<evidence type="ECO:0000259" key="1">
    <source>
        <dbReference type="Pfam" id="PF01872"/>
    </source>
</evidence>
<sequence>MSRVIYSVASSLDGYNTDAQGDFSWAYPGEEVIAALTADIGAVSTYLYGRRMYETMAGWETDPAFAAQTPESARWATAWQAAEKIVFSKTLTEVRTKRTRLERELTAEVVERARDEATGDLTVEGPTLAHSALRLGLVDVVEILICPAIVGGGAPVLPDGLRLDLSLERERRFGNGMVQLTYAVR</sequence>
<name>A0A1H6E3U0_9PSEU</name>